<evidence type="ECO:0000313" key="1">
    <source>
        <dbReference type="EMBL" id="CUQ67846.1"/>
    </source>
</evidence>
<evidence type="ECO:0000313" key="2">
    <source>
        <dbReference type="Proteomes" id="UP000066284"/>
    </source>
</evidence>
<name>A0A0S4KZ33_9BACT</name>
<dbReference type="STRING" id="1715989.NITINOP_2874"/>
<dbReference type="AlphaFoldDB" id="A0A0S4KZ33"/>
<reference evidence="2" key="1">
    <citation type="submission" date="2015-09" db="EMBL/GenBank/DDBJ databases">
        <authorList>
            <person name="Daims H."/>
        </authorList>
    </citation>
    <scope>NUCLEOTIDE SEQUENCE [LARGE SCALE GENOMIC DNA]</scope>
</reference>
<protein>
    <submittedName>
        <fullName evidence="1">Uncharacterized protein</fullName>
    </submittedName>
</protein>
<accession>A0A0S4KZ33</accession>
<proteinExistence type="predicted"/>
<dbReference type="EMBL" id="LN885086">
    <property type="protein sequence ID" value="CUQ67846.1"/>
    <property type="molecule type" value="Genomic_DNA"/>
</dbReference>
<keyword evidence="2" id="KW-1185">Reference proteome</keyword>
<sequence length="38" mass="4082">MRESSIARITGQALIRLSLSGDETVRHACADYTGPASF</sequence>
<organism evidence="1 2">
    <name type="scientific">Candidatus Nitrospira inopinata</name>
    <dbReference type="NCBI Taxonomy" id="1715989"/>
    <lineage>
        <taxon>Bacteria</taxon>
        <taxon>Pseudomonadati</taxon>
        <taxon>Nitrospirota</taxon>
        <taxon>Nitrospiria</taxon>
        <taxon>Nitrospirales</taxon>
        <taxon>Nitrospiraceae</taxon>
        <taxon>Nitrospira</taxon>
    </lineage>
</organism>
<gene>
    <name evidence="1" type="ORF">NITINOP_2874</name>
</gene>
<dbReference type="KEGG" id="nio:NITINOP_2874"/>
<dbReference type="Proteomes" id="UP000066284">
    <property type="component" value="Chromosome 1"/>
</dbReference>